<feature type="region of interest" description="Disordered" evidence="5">
    <location>
        <begin position="1"/>
        <end position="28"/>
    </location>
</feature>
<dbReference type="FunFam" id="1.10.287.1080:FF:000001">
    <property type="entry name" value="Nucleoside triphosphate pyrophosphohydrolase"/>
    <property type="match status" value="1"/>
</dbReference>
<dbReference type="RefSeq" id="WP_132939515.1">
    <property type="nucleotide sequence ID" value="NZ_CP119676.1"/>
</dbReference>
<dbReference type="InterPro" id="IPR048011">
    <property type="entry name" value="NTP-PPase_MazG-like_C"/>
</dbReference>
<dbReference type="InterPro" id="IPR004518">
    <property type="entry name" value="MazG-like_dom"/>
</dbReference>
<dbReference type="CDD" id="cd11528">
    <property type="entry name" value="NTP-PPase_MazG_Nterm"/>
    <property type="match status" value="1"/>
</dbReference>
<dbReference type="GO" id="GO:0046081">
    <property type="term" value="P:dUTP catabolic process"/>
    <property type="evidence" value="ECO:0007669"/>
    <property type="project" value="TreeGrafter"/>
</dbReference>
<accession>A0A4V6NYH1</accession>
<keyword evidence="8" id="KW-1185">Reference proteome</keyword>
<name>A0A4V6NYH1_9PROT</name>
<comment type="catalytic activity">
    <reaction evidence="1">
        <text>ATP + H2O = AMP + diphosphate + H(+)</text>
        <dbReference type="Rhea" id="RHEA:14245"/>
        <dbReference type="ChEBI" id="CHEBI:15377"/>
        <dbReference type="ChEBI" id="CHEBI:15378"/>
        <dbReference type="ChEBI" id="CHEBI:30616"/>
        <dbReference type="ChEBI" id="CHEBI:33019"/>
        <dbReference type="ChEBI" id="CHEBI:456215"/>
        <dbReference type="EC" id="3.6.1.8"/>
    </reaction>
</comment>
<evidence type="ECO:0000259" key="6">
    <source>
        <dbReference type="Pfam" id="PF03819"/>
    </source>
</evidence>
<feature type="domain" description="NTP pyrophosphohydrolase MazG-like" evidence="6">
    <location>
        <begin position="193"/>
        <end position="252"/>
    </location>
</feature>
<dbReference type="GO" id="GO:0006950">
    <property type="term" value="P:response to stress"/>
    <property type="evidence" value="ECO:0007669"/>
    <property type="project" value="UniProtKB-ARBA"/>
</dbReference>
<dbReference type="AlphaFoldDB" id="A0A4V6NYH1"/>
<dbReference type="Proteomes" id="UP000295304">
    <property type="component" value="Unassembled WGS sequence"/>
</dbReference>
<evidence type="ECO:0000313" key="7">
    <source>
        <dbReference type="EMBL" id="TCS61211.1"/>
    </source>
</evidence>
<dbReference type="GO" id="GO:0046061">
    <property type="term" value="P:dATP catabolic process"/>
    <property type="evidence" value="ECO:0007669"/>
    <property type="project" value="TreeGrafter"/>
</dbReference>
<organism evidence="7 8">
    <name type="scientific">Varunaivibrio sulfuroxidans</name>
    <dbReference type="NCBI Taxonomy" id="1773489"/>
    <lineage>
        <taxon>Bacteria</taxon>
        <taxon>Pseudomonadati</taxon>
        <taxon>Pseudomonadota</taxon>
        <taxon>Alphaproteobacteria</taxon>
        <taxon>Rhodospirillales</taxon>
        <taxon>Magnetovibrionaceae</taxon>
        <taxon>Varunaivibrio</taxon>
    </lineage>
</organism>
<gene>
    <name evidence="7" type="ORF">EDD55_1089</name>
</gene>
<reference evidence="7 8" key="1">
    <citation type="submission" date="2019-03" db="EMBL/GenBank/DDBJ databases">
        <title>Genomic Encyclopedia of Type Strains, Phase IV (KMG-IV): sequencing the most valuable type-strain genomes for metagenomic binning, comparative biology and taxonomic classification.</title>
        <authorList>
            <person name="Goeker M."/>
        </authorList>
    </citation>
    <scope>NUCLEOTIDE SEQUENCE [LARGE SCALE GENOMIC DNA]</scope>
    <source>
        <strain evidence="7 8">DSM 101688</strain>
    </source>
</reference>
<proteinExistence type="inferred from homology"/>
<dbReference type="EMBL" id="SLZW01000008">
    <property type="protein sequence ID" value="TCS61211.1"/>
    <property type="molecule type" value="Genomic_DNA"/>
</dbReference>
<dbReference type="FunFam" id="1.10.287.1080:FF:000003">
    <property type="entry name" value="Nucleoside triphosphate pyrophosphohydrolase"/>
    <property type="match status" value="1"/>
</dbReference>
<dbReference type="GO" id="GO:0046052">
    <property type="term" value="P:UTP catabolic process"/>
    <property type="evidence" value="ECO:0007669"/>
    <property type="project" value="TreeGrafter"/>
</dbReference>
<dbReference type="OrthoDB" id="9808939at2"/>
<comment type="caution">
    <text evidence="7">The sequence shown here is derived from an EMBL/GenBank/DDBJ whole genome shotgun (WGS) entry which is preliminary data.</text>
</comment>
<evidence type="ECO:0000256" key="2">
    <source>
        <dbReference type="ARBA" id="ARBA00061115"/>
    </source>
</evidence>
<feature type="domain" description="NTP pyrophosphohydrolase MazG-like" evidence="6">
    <location>
        <begin position="53"/>
        <end position="126"/>
    </location>
</feature>
<evidence type="ECO:0000256" key="4">
    <source>
        <dbReference type="ARBA" id="ARBA00074799"/>
    </source>
</evidence>
<dbReference type="NCBIfam" id="TIGR00444">
    <property type="entry name" value="mazG"/>
    <property type="match status" value="1"/>
</dbReference>
<dbReference type="PANTHER" id="PTHR30522:SF0">
    <property type="entry name" value="NUCLEOSIDE TRIPHOSPHATE PYROPHOSPHOHYDROLASE"/>
    <property type="match status" value="1"/>
</dbReference>
<dbReference type="EC" id="3.6.1.8" evidence="3"/>
<dbReference type="GO" id="GO:0006203">
    <property type="term" value="P:dGTP catabolic process"/>
    <property type="evidence" value="ECO:0007669"/>
    <property type="project" value="TreeGrafter"/>
</dbReference>
<dbReference type="InterPro" id="IPR048015">
    <property type="entry name" value="NTP-PPase_MazG-like_N"/>
</dbReference>
<dbReference type="InterPro" id="IPR011551">
    <property type="entry name" value="NTP_PyrPHydrolase_MazG"/>
</dbReference>
<dbReference type="GO" id="GO:0046076">
    <property type="term" value="P:dTTP catabolic process"/>
    <property type="evidence" value="ECO:0007669"/>
    <property type="project" value="TreeGrafter"/>
</dbReference>
<dbReference type="GO" id="GO:0047693">
    <property type="term" value="F:ATP diphosphatase activity"/>
    <property type="evidence" value="ECO:0007669"/>
    <property type="project" value="UniProtKB-EC"/>
</dbReference>
<evidence type="ECO:0000256" key="3">
    <source>
        <dbReference type="ARBA" id="ARBA00066372"/>
    </source>
</evidence>
<dbReference type="SUPFAM" id="SSF101386">
    <property type="entry name" value="all-alpha NTP pyrophosphatases"/>
    <property type="match status" value="2"/>
</dbReference>
<dbReference type="NCBIfam" id="NF007113">
    <property type="entry name" value="PRK09562.1"/>
    <property type="match status" value="1"/>
</dbReference>
<sequence>MDSDDDTPPSSSVDDQARDTPSSGHVPGNIARLLDIMAHLRDPARGCPWDCAQTFSTIAPYTIEEAYEVADAIDKGDMAHLKDELGDLLFQVVFYAQLGREKSLFEFSDIVQAIIDKMIRRHPHVFADDVIASREEQVQAWDGHKQRERAGKMATSAMDDLALALPALSRAEKIQKRAALVGFDWPNAEGAFAKINEELGEIKDEIDESAPPSAALEAEVGDLLFSCVNLSRHLNIAPEKALRQANAKFINRFRTMETQVLKSGKTLGEVALLEMDSLWEAAKRDEDDS</sequence>
<evidence type="ECO:0000256" key="5">
    <source>
        <dbReference type="SAM" id="MobiDB-lite"/>
    </source>
</evidence>
<comment type="similarity">
    <text evidence="2">Belongs to the nucleoside triphosphate pyrophosphohydrolase family.</text>
</comment>
<dbReference type="Gene3D" id="1.10.287.1080">
    <property type="entry name" value="MazG-like"/>
    <property type="match status" value="2"/>
</dbReference>
<protein>
    <recommendedName>
        <fullName evidence="4">Nucleoside triphosphate pyrophosphohydrolase</fullName>
        <ecNumber evidence="3">3.6.1.8</ecNumber>
    </recommendedName>
</protein>
<dbReference type="Pfam" id="PF03819">
    <property type="entry name" value="MazG"/>
    <property type="match status" value="2"/>
</dbReference>
<dbReference type="PANTHER" id="PTHR30522">
    <property type="entry name" value="NUCLEOSIDE TRIPHOSPHATE PYROPHOSPHOHYDROLASE"/>
    <property type="match status" value="1"/>
</dbReference>
<dbReference type="GO" id="GO:0046047">
    <property type="term" value="P:TTP catabolic process"/>
    <property type="evidence" value="ECO:0007669"/>
    <property type="project" value="TreeGrafter"/>
</dbReference>
<evidence type="ECO:0000256" key="1">
    <source>
        <dbReference type="ARBA" id="ARBA00052141"/>
    </source>
</evidence>
<evidence type="ECO:0000313" key="8">
    <source>
        <dbReference type="Proteomes" id="UP000295304"/>
    </source>
</evidence>
<dbReference type="CDD" id="cd11529">
    <property type="entry name" value="NTP-PPase_MazG_Cterm"/>
    <property type="match status" value="1"/>
</dbReference>